<comment type="caution">
    <text evidence="1">The sequence shown here is derived from an EMBL/GenBank/DDBJ whole genome shotgun (WGS) entry which is preliminary data.</text>
</comment>
<keyword evidence="1" id="KW-0540">Nuclease</keyword>
<dbReference type="Proteomes" id="UP000769766">
    <property type="component" value="Unassembled WGS sequence"/>
</dbReference>
<dbReference type="AlphaFoldDB" id="A0A932CNH5"/>
<reference evidence="1" key="1">
    <citation type="submission" date="2020-07" db="EMBL/GenBank/DDBJ databases">
        <title>Huge and variable diversity of episymbiotic CPR bacteria and DPANN archaea in groundwater ecosystems.</title>
        <authorList>
            <person name="He C.Y."/>
            <person name="Keren R."/>
            <person name="Whittaker M."/>
            <person name="Farag I.F."/>
            <person name="Doudna J."/>
            <person name="Cate J.H.D."/>
            <person name="Banfield J.F."/>
        </authorList>
    </citation>
    <scope>NUCLEOTIDE SEQUENCE</scope>
    <source>
        <strain evidence="1">NC_groundwater_672_Ag_B-0.1um_62_36</strain>
    </source>
</reference>
<proteinExistence type="predicted"/>
<dbReference type="Pfam" id="PF09517">
    <property type="entry name" value="RE_Eco29kI"/>
    <property type="match status" value="1"/>
</dbReference>
<gene>
    <name evidence="1" type="ORF">HYY20_05760</name>
</gene>
<organism evidence="1 2">
    <name type="scientific">Tectimicrobiota bacterium</name>
    <dbReference type="NCBI Taxonomy" id="2528274"/>
    <lineage>
        <taxon>Bacteria</taxon>
        <taxon>Pseudomonadati</taxon>
        <taxon>Nitrospinota/Tectimicrobiota group</taxon>
        <taxon>Candidatus Tectimicrobiota</taxon>
    </lineage>
</organism>
<dbReference type="CDD" id="cd10453">
    <property type="entry name" value="GIY-YIG_RE_Cfr42I"/>
    <property type="match status" value="1"/>
</dbReference>
<keyword evidence="1" id="KW-0255">Endonuclease</keyword>
<keyword evidence="1" id="KW-0378">Hydrolase</keyword>
<evidence type="ECO:0000313" key="1">
    <source>
        <dbReference type="EMBL" id="MBI2876369.1"/>
    </source>
</evidence>
<dbReference type="EMBL" id="JACPRF010000176">
    <property type="protein sequence ID" value="MBI2876369.1"/>
    <property type="molecule type" value="Genomic_DNA"/>
</dbReference>
<protein>
    <submittedName>
        <fullName evidence="1">Eco29kI family restriction endonuclease</fullName>
    </submittedName>
</protein>
<sequence length="206" mass="23133">MRIEPPYNPLNKKNLGVSVADALLARNVEPLRLSEPFIGAGIYALYYIGDFPTYKPIAETNQNGQFKAPIYVGKAVPAGARKGGYGLDVSPGTVLYERLIEHAESVEQTQDLDVKDFYCRYLAVDDIWIPLGESLLIEMFSPLWNMLIDGFGNHDPGKGRYNQQCSKWDVIHPGRPWAAKLQPNKRSAQEILEKVQEFLGKRAINP</sequence>
<accession>A0A932CNH5</accession>
<dbReference type="InterPro" id="IPR018575">
    <property type="entry name" value="Restrct_endonuc_II_Eco29kI"/>
</dbReference>
<name>A0A932CNH5_UNCTE</name>
<evidence type="ECO:0000313" key="2">
    <source>
        <dbReference type="Proteomes" id="UP000769766"/>
    </source>
</evidence>
<dbReference type="GO" id="GO:0004519">
    <property type="term" value="F:endonuclease activity"/>
    <property type="evidence" value="ECO:0007669"/>
    <property type="project" value="UniProtKB-KW"/>
</dbReference>